<accession>A0ABM8AS60</accession>
<reference evidence="1" key="1">
    <citation type="submission" date="2022-08" db="EMBL/GenBank/DDBJ databases">
        <title>Genome Sequence of the sulphate-reducing bacterium, Pseudodesulfovibrio portus JCM14722.</title>
        <authorList>
            <person name="Kondo R."/>
            <person name="Kataoka T."/>
        </authorList>
    </citation>
    <scope>NUCLEOTIDE SEQUENCE</scope>
    <source>
        <strain evidence="1">JCM 14722</strain>
    </source>
</reference>
<dbReference type="EMBL" id="AP026708">
    <property type="protein sequence ID" value="BDQ34283.1"/>
    <property type="molecule type" value="Genomic_DNA"/>
</dbReference>
<gene>
    <name evidence="1" type="ORF">JCM14722_18250</name>
</gene>
<protein>
    <submittedName>
        <fullName evidence="1">Uncharacterized protein</fullName>
    </submittedName>
</protein>
<keyword evidence="2" id="KW-1185">Reference proteome</keyword>
<name>A0ABM8AS60_9BACT</name>
<evidence type="ECO:0000313" key="1">
    <source>
        <dbReference type="EMBL" id="BDQ34283.1"/>
    </source>
</evidence>
<organism evidence="1 2">
    <name type="scientific">Pseudodesulfovibrio portus</name>
    <dbReference type="NCBI Taxonomy" id="231439"/>
    <lineage>
        <taxon>Bacteria</taxon>
        <taxon>Pseudomonadati</taxon>
        <taxon>Thermodesulfobacteriota</taxon>
        <taxon>Desulfovibrionia</taxon>
        <taxon>Desulfovibrionales</taxon>
        <taxon>Desulfovibrionaceae</taxon>
    </lineage>
</organism>
<evidence type="ECO:0000313" key="2">
    <source>
        <dbReference type="Proteomes" id="UP001061361"/>
    </source>
</evidence>
<proteinExistence type="predicted"/>
<sequence>MSYLSYLFQPEDSTLGVTEAAYHKIPWSVRTFKTALWIGVSMIMSVGISQLS</sequence>
<dbReference type="Proteomes" id="UP001061361">
    <property type="component" value="Chromosome"/>
</dbReference>
<dbReference type="RefSeq" id="WP_264981185.1">
    <property type="nucleotide sequence ID" value="NZ_AP026708.1"/>
</dbReference>